<dbReference type="AlphaFoldDB" id="A0AAP1QWB8"/>
<organism evidence="1 2">
    <name type="scientific">Acinetobacter baumannii</name>
    <dbReference type="NCBI Taxonomy" id="470"/>
    <lineage>
        <taxon>Bacteria</taxon>
        <taxon>Pseudomonadati</taxon>
        <taxon>Pseudomonadota</taxon>
        <taxon>Gammaproteobacteria</taxon>
        <taxon>Moraxellales</taxon>
        <taxon>Moraxellaceae</taxon>
        <taxon>Acinetobacter</taxon>
        <taxon>Acinetobacter calcoaceticus/baumannii complex</taxon>
    </lineage>
</organism>
<comment type="caution">
    <text evidence="1">The sequence shown here is derived from an EMBL/GenBank/DDBJ whole genome shotgun (WGS) entry which is preliminary data.</text>
</comment>
<sequence>MLNNISKKLLLIGVLTLIGCSSIEKKSCINNFNKRVSVLTEDKQVIKSINLIDKNIFCGDQAYNEFYNNINIFLLGLDDTQKKNFYATLFFTEFHRNENGGEFVEFLLKNKINIFDQYIEILNNNNLISKMDYTDEELLNVKELGKLMKNR</sequence>
<dbReference type="RefSeq" id="WP_072618415.1">
    <property type="nucleotide sequence ID" value="NZ_CP163382.1"/>
</dbReference>
<evidence type="ECO:0000313" key="1">
    <source>
        <dbReference type="EMBL" id="MBE0329767.1"/>
    </source>
</evidence>
<reference evidence="1" key="1">
    <citation type="submission" date="2020-09" db="EMBL/GenBank/DDBJ databases">
        <title>Distribution of Beta-Lactamase Producing Gram-Negative Bacterial Isolates in Isabela River of Santo Domingo, Dominican Republic.</title>
        <authorList>
            <person name="Calderon V."/>
            <person name="Bonnelly R."/>
            <person name="Del Rosario C."/>
            <person name="Duarte A."/>
            <person name="Barauna R."/>
            <person name="Juca Ramos R.T."/>
            <person name="Perdomo O.P."/>
            <person name="Rodriguez De Francisco L.E."/>
            <person name="Franco De Los Santos E.F."/>
        </authorList>
    </citation>
    <scope>NUCLEOTIDE SEQUENCE</scope>
    <source>
        <strain evidence="1">INTEC_BI15</strain>
    </source>
</reference>
<dbReference type="EMBL" id="JACZEI010000004">
    <property type="protein sequence ID" value="MBE0329767.1"/>
    <property type="molecule type" value="Genomic_DNA"/>
</dbReference>
<accession>A0AAP1QWB8</accession>
<dbReference type="PROSITE" id="PS51257">
    <property type="entry name" value="PROKAR_LIPOPROTEIN"/>
    <property type="match status" value="1"/>
</dbReference>
<evidence type="ECO:0000313" key="2">
    <source>
        <dbReference type="Proteomes" id="UP000655940"/>
    </source>
</evidence>
<evidence type="ECO:0008006" key="3">
    <source>
        <dbReference type="Google" id="ProtNLM"/>
    </source>
</evidence>
<gene>
    <name evidence="1" type="ORF">IHV20_06300</name>
</gene>
<name>A0AAP1QWB8_ACIBA</name>
<dbReference type="Proteomes" id="UP000655940">
    <property type="component" value="Unassembled WGS sequence"/>
</dbReference>
<proteinExistence type="predicted"/>
<protein>
    <recommendedName>
        <fullName evidence="3">Lipoprotein</fullName>
    </recommendedName>
</protein>